<keyword evidence="5" id="KW-0349">Heme</keyword>
<dbReference type="GO" id="GO:0009055">
    <property type="term" value="F:electron transfer activity"/>
    <property type="evidence" value="ECO:0007669"/>
    <property type="project" value="TreeGrafter"/>
</dbReference>
<feature type="transmembrane region" description="Helical" evidence="12">
    <location>
        <begin position="12"/>
        <end position="30"/>
    </location>
</feature>
<keyword evidence="7" id="KW-0479">Metal-binding</keyword>
<comment type="subcellular location">
    <subcellularLocation>
        <location evidence="1">Cell membrane</location>
        <topology evidence="1">Multi-pass membrane protein</topology>
    </subcellularLocation>
</comment>
<keyword evidence="11 12" id="KW-0472">Membrane</keyword>
<dbReference type="EMBL" id="JACCEM010000010">
    <property type="protein sequence ID" value="NYT51217.1"/>
    <property type="molecule type" value="Genomic_DNA"/>
</dbReference>
<dbReference type="GO" id="GO:0046872">
    <property type="term" value="F:metal ion binding"/>
    <property type="evidence" value="ECO:0007669"/>
    <property type="project" value="UniProtKB-KW"/>
</dbReference>
<evidence type="ECO:0000256" key="1">
    <source>
        <dbReference type="ARBA" id="ARBA00004651"/>
    </source>
</evidence>
<evidence type="ECO:0000256" key="11">
    <source>
        <dbReference type="ARBA" id="ARBA00023136"/>
    </source>
</evidence>
<dbReference type="NCBIfam" id="TIGR00203">
    <property type="entry name" value="cydB"/>
    <property type="match status" value="1"/>
</dbReference>
<feature type="transmembrane region" description="Helical" evidence="12">
    <location>
        <begin position="296"/>
        <end position="320"/>
    </location>
</feature>
<proteinExistence type="inferred from homology"/>
<reference evidence="13 14" key="1">
    <citation type="submission" date="2020-07" db="EMBL/GenBank/DDBJ databases">
        <title>Taxonomic revisions and descriptions of new bacterial species based on genomic comparisons in the high-G+C-content subgroup of the family Alcaligenaceae.</title>
        <authorList>
            <person name="Szabo A."/>
            <person name="Felfoldi T."/>
        </authorList>
    </citation>
    <scope>NUCLEOTIDE SEQUENCE [LARGE SCALE GENOMIC DNA]</scope>
    <source>
        <strain evidence="13 14">LMG 24012</strain>
    </source>
</reference>
<dbReference type="RefSeq" id="WP_180157868.1">
    <property type="nucleotide sequence ID" value="NZ_JACCEM010000010.1"/>
</dbReference>
<protein>
    <submittedName>
        <fullName evidence="13">Cytochrome d ubiquinol oxidase subunit II</fullName>
    </submittedName>
</protein>
<dbReference type="InterPro" id="IPR003317">
    <property type="entry name" value="Cyt-d_oxidase_su2"/>
</dbReference>
<feature type="transmembrane region" description="Helical" evidence="12">
    <location>
        <begin position="83"/>
        <end position="104"/>
    </location>
</feature>
<dbReference type="GO" id="GO:0016682">
    <property type="term" value="F:oxidoreductase activity, acting on diphenols and related substances as donors, oxygen as acceptor"/>
    <property type="evidence" value="ECO:0007669"/>
    <property type="project" value="TreeGrafter"/>
</dbReference>
<feature type="transmembrane region" description="Helical" evidence="12">
    <location>
        <begin position="166"/>
        <end position="187"/>
    </location>
</feature>
<evidence type="ECO:0000256" key="3">
    <source>
        <dbReference type="ARBA" id="ARBA00022448"/>
    </source>
</evidence>
<dbReference type="Proteomes" id="UP000559809">
    <property type="component" value="Unassembled WGS sequence"/>
</dbReference>
<keyword evidence="4" id="KW-1003">Cell membrane</keyword>
<organism evidence="13 14">
    <name type="scientific">Parapusillimonas granuli</name>
    <dbReference type="NCBI Taxonomy" id="380911"/>
    <lineage>
        <taxon>Bacteria</taxon>
        <taxon>Pseudomonadati</taxon>
        <taxon>Pseudomonadota</taxon>
        <taxon>Betaproteobacteria</taxon>
        <taxon>Burkholderiales</taxon>
        <taxon>Alcaligenaceae</taxon>
        <taxon>Parapusillimonas</taxon>
    </lineage>
</organism>
<feature type="transmembrane region" description="Helical" evidence="12">
    <location>
        <begin position="124"/>
        <end position="146"/>
    </location>
</feature>
<feature type="transmembrane region" description="Helical" evidence="12">
    <location>
        <begin position="269"/>
        <end position="289"/>
    </location>
</feature>
<evidence type="ECO:0000313" key="14">
    <source>
        <dbReference type="Proteomes" id="UP000559809"/>
    </source>
</evidence>
<comment type="caution">
    <text evidence="13">The sequence shown here is derived from an EMBL/GenBank/DDBJ whole genome shotgun (WGS) entry which is preliminary data.</text>
</comment>
<evidence type="ECO:0000256" key="6">
    <source>
        <dbReference type="ARBA" id="ARBA00022692"/>
    </source>
</evidence>
<evidence type="ECO:0000256" key="9">
    <source>
        <dbReference type="ARBA" id="ARBA00022989"/>
    </source>
</evidence>
<keyword evidence="6 12" id="KW-0812">Transmembrane</keyword>
<dbReference type="Pfam" id="PF02322">
    <property type="entry name" value="Cyt_bd_oxida_II"/>
    <property type="match status" value="1"/>
</dbReference>
<keyword evidence="14" id="KW-1185">Reference proteome</keyword>
<dbReference type="PIRSF" id="PIRSF000267">
    <property type="entry name" value="Cyt_oxidse_sub2"/>
    <property type="match status" value="1"/>
</dbReference>
<dbReference type="GO" id="GO:0005886">
    <property type="term" value="C:plasma membrane"/>
    <property type="evidence" value="ECO:0007669"/>
    <property type="project" value="UniProtKB-SubCell"/>
</dbReference>
<dbReference type="AlphaFoldDB" id="A0A853G4X4"/>
<evidence type="ECO:0000256" key="7">
    <source>
        <dbReference type="ARBA" id="ARBA00022723"/>
    </source>
</evidence>
<sequence>MILHELISYDVLRLIWWALLGVLLIGFALTDGFDLGTGTLLPFVAHSDVERRVVINTIGPVWEGNQVWLILGGGAIFAAWPQLYAVSFSGFYLAMFAILVALILRPVAFKFRSKREEPAWRSRWDWALFVGGFVPALIFGVAMGNVLQGVPFRIEDDMQIFYDGSFFGLLNPYALLAGLVSVAMLVMHGAAWLQLKTSGTVAERARRFGIVAALLTTVLYAVAGVLLAYFVTGYAITGSIDTSGASNPLLKNAVPQGGAWFANYATHPALWVVPALGLAGPVIAALCLAMRRPLAALLAGGVGIAGIVASVGVSMFPFILPSSVNPSASLTVWDSSSSHLTLFIMLVSTVIFMPIILAYTSWVFSVLRGKVDPEAIQDGKGHAY</sequence>
<evidence type="ECO:0000256" key="10">
    <source>
        <dbReference type="ARBA" id="ARBA00023004"/>
    </source>
</evidence>
<evidence type="ECO:0000256" key="5">
    <source>
        <dbReference type="ARBA" id="ARBA00022617"/>
    </source>
</evidence>
<name>A0A853G4X4_9BURK</name>
<gene>
    <name evidence="13" type="primary">cydB</name>
    <name evidence="13" type="ORF">H0A72_18040</name>
</gene>
<evidence type="ECO:0000256" key="4">
    <source>
        <dbReference type="ARBA" id="ARBA00022475"/>
    </source>
</evidence>
<evidence type="ECO:0000313" key="13">
    <source>
        <dbReference type="EMBL" id="NYT51217.1"/>
    </source>
</evidence>
<feature type="transmembrane region" description="Helical" evidence="12">
    <location>
        <begin position="340"/>
        <end position="360"/>
    </location>
</feature>
<dbReference type="PANTHER" id="PTHR43141:SF5">
    <property type="entry name" value="CYTOCHROME BD-I UBIQUINOL OXIDASE SUBUNIT 2"/>
    <property type="match status" value="1"/>
</dbReference>
<evidence type="ECO:0000256" key="12">
    <source>
        <dbReference type="SAM" id="Phobius"/>
    </source>
</evidence>
<evidence type="ECO:0000256" key="8">
    <source>
        <dbReference type="ARBA" id="ARBA00022982"/>
    </source>
</evidence>
<dbReference type="GO" id="GO:0070069">
    <property type="term" value="C:cytochrome complex"/>
    <property type="evidence" value="ECO:0007669"/>
    <property type="project" value="TreeGrafter"/>
</dbReference>
<dbReference type="PANTHER" id="PTHR43141">
    <property type="entry name" value="CYTOCHROME BD2 SUBUNIT II"/>
    <property type="match status" value="1"/>
</dbReference>
<accession>A0A853G4X4</accession>
<dbReference type="GO" id="GO:0019646">
    <property type="term" value="P:aerobic electron transport chain"/>
    <property type="evidence" value="ECO:0007669"/>
    <property type="project" value="TreeGrafter"/>
</dbReference>
<keyword evidence="9 12" id="KW-1133">Transmembrane helix</keyword>
<keyword evidence="3" id="KW-0813">Transport</keyword>
<feature type="transmembrane region" description="Helical" evidence="12">
    <location>
        <begin position="208"/>
        <end position="231"/>
    </location>
</feature>
<keyword evidence="8" id="KW-0249">Electron transport</keyword>
<evidence type="ECO:0000256" key="2">
    <source>
        <dbReference type="ARBA" id="ARBA00007543"/>
    </source>
</evidence>
<keyword evidence="10" id="KW-0408">Iron</keyword>
<comment type="similarity">
    <text evidence="2">Belongs to the cytochrome ubiquinol oxidase subunit 2 family.</text>
</comment>